<keyword evidence="4" id="KW-1185">Reference proteome</keyword>
<protein>
    <submittedName>
        <fullName evidence="3">Uncharacterized protein</fullName>
    </submittedName>
</protein>
<dbReference type="EMBL" id="QUNI01000005">
    <property type="protein sequence ID" value="REG98961.1"/>
    <property type="molecule type" value="Genomic_DNA"/>
</dbReference>
<dbReference type="OrthoDB" id="943594at2"/>
<dbReference type="AlphaFoldDB" id="A0A3E0ELB0"/>
<feature type="region of interest" description="Disordered" evidence="2">
    <location>
        <begin position="1"/>
        <end position="44"/>
    </location>
</feature>
<accession>A0A3E0ELB0</accession>
<feature type="coiled-coil region" evidence="1">
    <location>
        <begin position="153"/>
        <end position="180"/>
    </location>
</feature>
<feature type="compositionally biased region" description="Low complexity" evidence="2">
    <location>
        <begin position="20"/>
        <end position="34"/>
    </location>
</feature>
<evidence type="ECO:0000313" key="4">
    <source>
        <dbReference type="Proteomes" id="UP000257136"/>
    </source>
</evidence>
<dbReference type="Proteomes" id="UP000257136">
    <property type="component" value="Unassembled WGS sequence"/>
</dbReference>
<comment type="caution">
    <text evidence="3">The sequence shown here is derived from an EMBL/GenBank/DDBJ whole genome shotgun (WGS) entry which is preliminary data.</text>
</comment>
<gene>
    <name evidence="3" type="ORF">C8P67_105124</name>
</gene>
<proteinExistence type="predicted"/>
<evidence type="ECO:0000313" key="3">
    <source>
        <dbReference type="EMBL" id="REG98961.1"/>
    </source>
</evidence>
<name>A0A3E0ELB0_9FLAO</name>
<sequence length="224" mass="25596">MAKESFNWKSLFINEETESPSETNTPQTPITPQPSEVTKFPNHATQPISSESLSNPFLKEIFEVYDKGFESLNASGFDFFELYKSVVAVGISNPQSYQMAFTMGKTIQPDLSKQFLLEKANFYITEIEKVYSKYDTIGKTKKTDLENNLTKEKYNLSKSIEELNTKILQLQNELETKKAEFQKIDSGNIEQFSEIKLKMEANDLAKHKIIDSINTVVTGINQYL</sequence>
<dbReference type="RefSeq" id="WP_115813020.1">
    <property type="nucleotide sequence ID" value="NZ_QUNI01000005.1"/>
</dbReference>
<keyword evidence="1" id="KW-0175">Coiled coil</keyword>
<evidence type="ECO:0000256" key="2">
    <source>
        <dbReference type="SAM" id="MobiDB-lite"/>
    </source>
</evidence>
<organism evidence="3 4">
    <name type="scientific">Flavobacterium aquicola</name>
    <dbReference type="NCBI Taxonomy" id="1682742"/>
    <lineage>
        <taxon>Bacteria</taxon>
        <taxon>Pseudomonadati</taxon>
        <taxon>Bacteroidota</taxon>
        <taxon>Flavobacteriia</taxon>
        <taxon>Flavobacteriales</taxon>
        <taxon>Flavobacteriaceae</taxon>
        <taxon>Flavobacterium</taxon>
    </lineage>
</organism>
<reference evidence="3 4" key="1">
    <citation type="submission" date="2018-08" db="EMBL/GenBank/DDBJ databases">
        <title>Genomic Encyclopedia of Archaeal and Bacterial Type Strains, Phase II (KMG-II): from individual species to whole genera.</title>
        <authorList>
            <person name="Goeker M."/>
        </authorList>
    </citation>
    <scope>NUCLEOTIDE SEQUENCE [LARGE SCALE GENOMIC DNA]</scope>
    <source>
        <strain evidence="3 4">DSM 100880</strain>
    </source>
</reference>
<evidence type="ECO:0000256" key="1">
    <source>
        <dbReference type="SAM" id="Coils"/>
    </source>
</evidence>